<evidence type="ECO:0000259" key="8">
    <source>
        <dbReference type="Pfam" id="PF25766"/>
    </source>
</evidence>
<feature type="region of interest" description="Disordered" evidence="5">
    <location>
        <begin position="125"/>
        <end position="230"/>
    </location>
</feature>
<proteinExistence type="inferred from homology"/>
<dbReference type="Pfam" id="PF08621">
    <property type="entry name" value="RPAP1_N"/>
    <property type="match status" value="1"/>
</dbReference>
<comment type="subcellular location">
    <subcellularLocation>
        <location evidence="1">Nucleus</location>
    </subcellularLocation>
</comment>
<gene>
    <name evidence="9" type="ORF">BXZ70DRAFT_1068239</name>
</gene>
<dbReference type="EMBL" id="JAEVFJ010000050">
    <property type="protein sequence ID" value="KAH8082422.1"/>
    <property type="molecule type" value="Genomic_DNA"/>
</dbReference>
<name>A0A8K0XKI2_9AGAR</name>
<dbReference type="InterPro" id="IPR039913">
    <property type="entry name" value="RPAP1/Rba50"/>
</dbReference>
<feature type="domain" description="RPAP1 N-terminal" evidence="7">
    <location>
        <begin position="85"/>
        <end position="127"/>
    </location>
</feature>
<evidence type="ECO:0000256" key="5">
    <source>
        <dbReference type="SAM" id="MobiDB-lite"/>
    </source>
</evidence>
<evidence type="ECO:0008006" key="11">
    <source>
        <dbReference type="Google" id="ProtNLM"/>
    </source>
</evidence>
<sequence>MSNSALIGSVIERKAGPSVPPKPNQTGATGFPSARHRSQSAFSKARGEAKKSNRAQQVPVVESLPPPPKGLPNLEDADDWRRQAEEENQRRVACMSHEEREQEKREILERFGPNIADVLRKAREAREAKTKETVPSLDGLSIDTTLKSPTADKRVIKSAMASRPSSPPPESATSTRPSSRADRRLRFAELTPQDVHVYESAPPSPRKKALALPPPTPDDGPTTSLGTYGVSGFLASTPANGEVPNASENGEHLEEGTPEYIRRHFFPSASANDPALAWINTGKSDANEGSSNSTLRFDLSGAPIPPEVSSTLPTHLGLHHHAEGSHAGYTLDDLFLLSRSTVPGQRASMLDVLGRIARRIGKSSRDVIEQLKGQETILRKRILAAGVEAMGERGTLGIRAVEVMWVCIVAWDDNLAGVEGAELKDFSEDGALASIPLDFVLPQISNAFAVEALPQESLIQLLAIIHRLALESNEVAETIVGTKNLISNLLHAFILTPYPPEADSPLPKPFAIQVLTTLANASRSNASSLRGSADALLRFILTLPPLSPYPLPLATSLLASTFQFYTALASYGLYAQTAGTAHEPFHRIRQYVLSDQCQSVQLKDAWLGLLESWMVCARDPHMTTPDHDILWSQVVAWGWAEDILALRQRLTSEHTNVWTSQWRSLAAWLEGASVNSVKGGESEKNTIISAVRDGFANGVEHTVIEECMRAIGRVLPTRSTQVDMKALATHAKALSAAIRLWLSCLPSSSQQGLNAPPFSLPFPQITALCGRLASHPIWGSAYSQAEPSTVHVHLRALSCLLAAYLDMSRVLPGTTDDLWIAQALSILPHLLPGDEESAIKTICSLVGLVNPSFMASRSWLVPPAIWDKNALEAVAPFLTYSLQKSDTRIGATWMTPQSIKTSTTQRLPPLSACQPNTRNGLPLPMGRDWLFSPLDYLLRSGETDIFKSLPSSWDASEVDLVRATFLLARVARQVLTMHGLGAMVMTREETVFGCMKVFMLEHGQQQESETSAEEVFRDAIVGDFMKDLLAPFTIGSSSTNPESTESTVLLDVVATRFLGPSTPFYQYYTDFVGLYDSISFSHPLFARLLLPPISMRYPSDFRKYLWVDYAHVIRTIKTPVEDVVAGSIAEYLWPVETNAEIITGYLRATTKGHADGFLRLVAVHHIACNIWPDLRSADEREDVAEERAVKLLQAVDNQGQLEGVREIVTYRQTRDKTLMPPACFEQKGDWIDGRKALAVRCGHGVMNRLEKLFSHV</sequence>
<dbReference type="InterPro" id="IPR057989">
    <property type="entry name" value="TPR_RPAP1/MINIYO-like"/>
</dbReference>
<feature type="region of interest" description="Disordered" evidence="5">
    <location>
        <begin position="1"/>
        <end position="108"/>
    </location>
</feature>
<reference evidence="9" key="1">
    <citation type="journal article" date="2021" name="New Phytol.">
        <title>Evolutionary innovations through gain and loss of genes in the ectomycorrhizal Boletales.</title>
        <authorList>
            <person name="Wu G."/>
            <person name="Miyauchi S."/>
            <person name="Morin E."/>
            <person name="Kuo A."/>
            <person name="Drula E."/>
            <person name="Varga T."/>
            <person name="Kohler A."/>
            <person name="Feng B."/>
            <person name="Cao Y."/>
            <person name="Lipzen A."/>
            <person name="Daum C."/>
            <person name="Hundley H."/>
            <person name="Pangilinan J."/>
            <person name="Johnson J."/>
            <person name="Barry K."/>
            <person name="LaButti K."/>
            <person name="Ng V."/>
            <person name="Ahrendt S."/>
            <person name="Min B."/>
            <person name="Choi I.G."/>
            <person name="Park H."/>
            <person name="Plett J.M."/>
            <person name="Magnuson J."/>
            <person name="Spatafora J.W."/>
            <person name="Nagy L.G."/>
            <person name="Henrissat B."/>
            <person name="Grigoriev I.V."/>
            <person name="Yang Z.L."/>
            <person name="Xu J."/>
            <person name="Martin F.M."/>
        </authorList>
    </citation>
    <scope>NUCLEOTIDE SEQUENCE</scope>
    <source>
        <strain evidence="9">KKN 215</strain>
    </source>
</reference>
<evidence type="ECO:0000313" key="9">
    <source>
        <dbReference type="EMBL" id="KAH8082422.1"/>
    </source>
</evidence>
<keyword evidence="3" id="KW-0804">Transcription</keyword>
<feature type="domain" description="RPAP1/MINIYO-like TPR repeats" evidence="8">
    <location>
        <begin position="1063"/>
        <end position="1167"/>
    </location>
</feature>
<dbReference type="Proteomes" id="UP000813824">
    <property type="component" value="Unassembled WGS sequence"/>
</dbReference>
<dbReference type="InterPro" id="IPR013930">
    <property type="entry name" value="RPAP1_N"/>
</dbReference>
<comment type="caution">
    <text evidence="9">The sequence shown here is derived from an EMBL/GenBank/DDBJ whole genome shotgun (WGS) entry which is preliminary data.</text>
</comment>
<evidence type="ECO:0000256" key="3">
    <source>
        <dbReference type="ARBA" id="ARBA00023163"/>
    </source>
</evidence>
<dbReference type="Pfam" id="PF25766">
    <property type="entry name" value="TPR_RPAP1"/>
    <property type="match status" value="1"/>
</dbReference>
<feature type="compositionally biased region" description="Basic and acidic residues" evidence="5">
    <location>
        <begin position="79"/>
        <end position="108"/>
    </location>
</feature>
<dbReference type="Pfam" id="PF08620">
    <property type="entry name" value="RPAP1_C"/>
    <property type="match status" value="1"/>
</dbReference>
<dbReference type="PANTHER" id="PTHR21483:SF18">
    <property type="entry name" value="RNA POLYMERASE II-ASSOCIATED PROTEIN 1"/>
    <property type="match status" value="1"/>
</dbReference>
<evidence type="ECO:0000256" key="2">
    <source>
        <dbReference type="ARBA" id="ARBA00009953"/>
    </source>
</evidence>
<organism evidence="9 10">
    <name type="scientific">Cristinia sonorae</name>
    <dbReference type="NCBI Taxonomy" id="1940300"/>
    <lineage>
        <taxon>Eukaryota</taxon>
        <taxon>Fungi</taxon>
        <taxon>Dikarya</taxon>
        <taxon>Basidiomycota</taxon>
        <taxon>Agaricomycotina</taxon>
        <taxon>Agaricomycetes</taxon>
        <taxon>Agaricomycetidae</taxon>
        <taxon>Agaricales</taxon>
        <taxon>Pleurotineae</taxon>
        <taxon>Stephanosporaceae</taxon>
        <taxon>Cristinia</taxon>
    </lineage>
</organism>
<evidence type="ECO:0000259" key="6">
    <source>
        <dbReference type="Pfam" id="PF08620"/>
    </source>
</evidence>
<dbReference type="AlphaFoldDB" id="A0A8K0XKI2"/>
<evidence type="ECO:0000256" key="1">
    <source>
        <dbReference type="ARBA" id="ARBA00004123"/>
    </source>
</evidence>
<dbReference type="OrthoDB" id="348201at2759"/>
<evidence type="ECO:0000313" key="10">
    <source>
        <dbReference type="Proteomes" id="UP000813824"/>
    </source>
</evidence>
<comment type="similarity">
    <text evidence="2">Belongs to the RPAP1 family.</text>
</comment>
<evidence type="ECO:0000259" key="7">
    <source>
        <dbReference type="Pfam" id="PF08621"/>
    </source>
</evidence>
<dbReference type="InterPro" id="IPR013929">
    <property type="entry name" value="RPAP1_C"/>
</dbReference>
<keyword evidence="10" id="KW-1185">Reference proteome</keyword>
<dbReference type="GO" id="GO:0006366">
    <property type="term" value="P:transcription by RNA polymerase II"/>
    <property type="evidence" value="ECO:0007669"/>
    <property type="project" value="InterPro"/>
</dbReference>
<accession>A0A8K0XKI2</accession>
<protein>
    <recommendedName>
        <fullName evidence="11">RNA polymerase II-associated protein 1 C-terminal domain-containing protein</fullName>
    </recommendedName>
</protein>
<evidence type="ECO:0000256" key="4">
    <source>
        <dbReference type="ARBA" id="ARBA00023242"/>
    </source>
</evidence>
<dbReference type="PANTHER" id="PTHR21483">
    <property type="entry name" value="RNA POLYMERASE II-ASSOCIATED PROTEIN 1"/>
    <property type="match status" value="1"/>
</dbReference>
<keyword evidence="4" id="KW-0539">Nucleus</keyword>
<feature type="domain" description="RPAP1 C-terminal" evidence="6">
    <location>
        <begin position="295"/>
        <end position="360"/>
    </location>
</feature>